<reference evidence="2 3" key="1">
    <citation type="journal article" date="2020" name="Microorganisms">
        <title>Polyphasic Characterisation of Cedecea colo sp. nov., a New Enteric Bacterium Isolated from the Koala Hindgut.</title>
        <authorList>
            <person name="Boath J.M."/>
            <person name="Dakhal S."/>
            <person name="Van T.T.H."/>
            <person name="Moore R.J."/>
            <person name="Dekiwadia C."/>
            <person name="Macreadie I.G."/>
        </authorList>
    </citation>
    <scope>NUCLEOTIDE SEQUENCE [LARGE SCALE GENOMIC DNA]</scope>
    <source>
        <strain evidence="2 3">ZA</strain>
    </source>
</reference>
<evidence type="ECO:0000256" key="1">
    <source>
        <dbReference type="SAM" id="MobiDB-lite"/>
    </source>
</evidence>
<sequence length="93" mass="10395">MHGRACRPWRDLPSSGWVPRGVNGRPVAEAICNIQVHGGRSPAIDHNAGDYTHSRAHLSSSQKPSMRSYASNLHYGERRRLWQWVQAAVLGHS</sequence>
<organism evidence="2 3">
    <name type="scientific">Cedecea colo</name>
    <dbReference type="NCBI Taxonomy" id="2552946"/>
    <lineage>
        <taxon>Bacteria</taxon>
        <taxon>Pseudomonadati</taxon>
        <taxon>Pseudomonadota</taxon>
        <taxon>Gammaproteobacteria</taxon>
        <taxon>Enterobacterales</taxon>
        <taxon>Enterobacteriaceae</taxon>
        <taxon>Cedecea</taxon>
    </lineage>
</organism>
<name>A0ABX0VPY3_9ENTR</name>
<accession>A0ABX0VPY3</accession>
<evidence type="ECO:0000313" key="2">
    <source>
        <dbReference type="EMBL" id="NIY48355.1"/>
    </source>
</evidence>
<feature type="region of interest" description="Disordered" evidence="1">
    <location>
        <begin position="42"/>
        <end position="64"/>
    </location>
</feature>
<keyword evidence="3" id="KW-1185">Reference proteome</keyword>
<gene>
    <name evidence="2" type="ORF">E2L00_12710</name>
</gene>
<evidence type="ECO:0000313" key="3">
    <source>
        <dbReference type="Proteomes" id="UP000697927"/>
    </source>
</evidence>
<proteinExistence type="predicted"/>
<comment type="caution">
    <text evidence="2">The sequence shown here is derived from an EMBL/GenBank/DDBJ whole genome shotgun (WGS) entry which is preliminary data.</text>
</comment>
<protein>
    <submittedName>
        <fullName evidence="2">Uncharacterized protein</fullName>
    </submittedName>
</protein>
<dbReference type="Proteomes" id="UP000697927">
    <property type="component" value="Unassembled WGS sequence"/>
</dbReference>
<dbReference type="EMBL" id="SOYS01000005">
    <property type="protein sequence ID" value="NIY48355.1"/>
    <property type="molecule type" value="Genomic_DNA"/>
</dbReference>
<dbReference type="RefSeq" id="WP_167611993.1">
    <property type="nucleotide sequence ID" value="NZ_SOYS01000005.1"/>
</dbReference>